<dbReference type="EMBL" id="JBHUMV010000008">
    <property type="protein sequence ID" value="MFD2755824.1"/>
    <property type="molecule type" value="Genomic_DNA"/>
</dbReference>
<evidence type="ECO:0000259" key="1">
    <source>
        <dbReference type="PROSITE" id="PS50234"/>
    </source>
</evidence>
<dbReference type="InterPro" id="IPR036465">
    <property type="entry name" value="vWFA_dom_sf"/>
</dbReference>
<organism evidence="2 3">
    <name type="scientific">Comamonas terrae</name>
    <dbReference type="NCBI Taxonomy" id="673548"/>
    <lineage>
        <taxon>Bacteria</taxon>
        <taxon>Pseudomonadati</taxon>
        <taxon>Pseudomonadota</taxon>
        <taxon>Betaproteobacteria</taxon>
        <taxon>Burkholderiales</taxon>
        <taxon>Comamonadaceae</taxon>
        <taxon>Comamonas</taxon>
    </lineage>
</organism>
<evidence type="ECO:0000313" key="3">
    <source>
        <dbReference type="Proteomes" id="UP001597463"/>
    </source>
</evidence>
<dbReference type="Gene3D" id="3.40.50.410">
    <property type="entry name" value="von Willebrand factor, type A domain"/>
    <property type="match status" value="1"/>
</dbReference>
<feature type="domain" description="VWFA" evidence="1">
    <location>
        <begin position="29"/>
        <end position="242"/>
    </location>
</feature>
<name>A0ABW5UTM2_9BURK</name>
<dbReference type="SUPFAM" id="SSF53300">
    <property type="entry name" value="vWA-like"/>
    <property type="match status" value="1"/>
</dbReference>
<dbReference type="PROSITE" id="PS50234">
    <property type="entry name" value="VWFA"/>
    <property type="match status" value="1"/>
</dbReference>
<keyword evidence="3" id="KW-1185">Reference proteome</keyword>
<dbReference type="RefSeq" id="WP_066481298.1">
    <property type="nucleotide sequence ID" value="NZ_BCNT01000015.1"/>
</dbReference>
<gene>
    <name evidence="2" type="ORF">ACFSW6_17280</name>
</gene>
<accession>A0ABW5UTM2</accession>
<sequence>MIQLNLAKSTTALKLSLEKKGIVQPPVIDVAIALDVSGSFEDEHEQGVTNDLLLRLAPWGLAFDPDRKLDVFTFSDGPRHAHHVGALTATNYENFVRRQIIGKVPGWARGTDYSYVLQKIFQSFGWAAEEGRTGFLQRLFGARSAPAAEAQGPRKRSVVFFITDGENSDQAQTRKVLAQAQREAYEVYVMFLGISNQPGEFAFIERLGEEFGNTGFLPIRNLKAFVSQSDEALNEALLVPELLHWLKP</sequence>
<proteinExistence type="predicted"/>
<evidence type="ECO:0000313" key="2">
    <source>
        <dbReference type="EMBL" id="MFD2755824.1"/>
    </source>
</evidence>
<dbReference type="InterPro" id="IPR002035">
    <property type="entry name" value="VWF_A"/>
</dbReference>
<comment type="caution">
    <text evidence="2">The sequence shown here is derived from an EMBL/GenBank/DDBJ whole genome shotgun (WGS) entry which is preliminary data.</text>
</comment>
<protein>
    <submittedName>
        <fullName evidence="2">VWA domain-containing protein</fullName>
    </submittedName>
</protein>
<reference evidence="3" key="1">
    <citation type="journal article" date="2019" name="Int. J. Syst. Evol. Microbiol.">
        <title>The Global Catalogue of Microorganisms (GCM) 10K type strain sequencing project: providing services to taxonomists for standard genome sequencing and annotation.</title>
        <authorList>
            <consortium name="The Broad Institute Genomics Platform"/>
            <consortium name="The Broad Institute Genome Sequencing Center for Infectious Disease"/>
            <person name="Wu L."/>
            <person name="Ma J."/>
        </authorList>
    </citation>
    <scope>NUCLEOTIDE SEQUENCE [LARGE SCALE GENOMIC DNA]</scope>
    <source>
        <strain evidence="3">TISTR 1906</strain>
    </source>
</reference>
<dbReference type="Proteomes" id="UP001597463">
    <property type="component" value="Unassembled WGS sequence"/>
</dbReference>